<dbReference type="EMBL" id="CP000504">
    <property type="protein sequence ID" value="ABL88700.1"/>
    <property type="molecule type" value="Genomic_DNA"/>
</dbReference>
<name>A1RUR8_PYRIL</name>
<proteinExistence type="predicted"/>
<organism evidence="1 2">
    <name type="scientific">Pyrobaculum islandicum (strain DSM 4184 / JCM 9189 / GEO3)</name>
    <dbReference type="NCBI Taxonomy" id="384616"/>
    <lineage>
        <taxon>Archaea</taxon>
        <taxon>Thermoproteota</taxon>
        <taxon>Thermoprotei</taxon>
        <taxon>Thermoproteales</taxon>
        <taxon>Thermoproteaceae</taxon>
        <taxon>Pyrobaculum</taxon>
    </lineage>
</organism>
<dbReference type="eggNOG" id="arCOG04008">
    <property type="taxonomic scope" value="Archaea"/>
</dbReference>
<dbReference type="HOGENOM" id="CLU_1302669_0_0_2"/>
<accession>A1RUR8</accession>
<reference evidence="1" key="1">
    <citation type="submission" date="2006-12" db="EMBL/GenBank/DDBJ databases">
        <title>Complete sequence of Pyrobaculum islandicum DSM 4184.</title>
        <authorList>
            <person name="Copeland A."/>
            <person name="Lucas S."/>
            <person name="Lapidus A."/>
            <person name="Barry K."/>
            <person name="Detter J.C."/>
            <person name="Glavina del Rio T."/>
            <person name="Dalin E."/>
            <person name="Tice H."/>
            <person name="Pitluck S."/>
            <person name="Meincke L."/>
            <person name="Brettin T."/>
            <person name="Bruce D."/>
            <person name="Han C."/>
            <person name="Tapia R."/>
            <person name="Gilna P."/>
            <person name="Schmutz J."/>
            <person name="Larimer F."/>
            <person name="Land M."/>
            <person name="Hauser L."/>
            <person name="Kyrpides N."/>
            <person name="Mikhailova N."/>
            <person name="Cozen A.E."/>
            <person name="Fitz-Gibbon S.T."/>
            <person name="House C.H."/>
            <person name="Saltikov C."/>
            <person name="Lowe T."/>
            <person name="Richardson P."/>
        </authorList>
    </citation>
    <scope>NUCLEOTIDE SEQUENCE [LARGE SCALE GENOMIC DNA]</scope>
    <source>
        <strain evidence="1">DSM 4184</strain>
    </source>
</reference>
<protein>
    <submittedName>
        <fullName evidence="1">Uncharacterized protein</fullName>
    </submittedName>
</protein>
<dbReference type="AlphaFoldDB" id="A1RUR8"/>
<evidence type="ECO:0000313" key="1">
    <source>
        <dbReference type="EMBL" id="ABL88700.1"/>
    </source>
</evidence>
<dbReference type="Proteomes" id="UP000002595">
    <property type="component" value="Chromosome"/>
</dbReference>
<gene>
    <name evidence="1" type="ordered locus">Pisl_1545</name>
</gene>
<dbReference type="KEGG" id="pis:Pisl_1545"/>
<evidence type="ECO:0000313" key="2">
    <source>
        <dbReference type="Proteomes" id="UP000002595"/>
    </source>
</evidence>
<keyword evidence="2" id="KW-1185">Reference proteome</keyword>
<sequence>MDVLSMATFNHRSREAAGALCQRNCAVVADLPSASGVLSSTNFKFSTVINIMVGRSISGTFQLQVPDLTNDDKVQDIIIQILNIDKDQSKNFIGNTTKTAYRRLHERLASIIDSAMENIEKLSVSSNRYIMDLVKVKILIKYQMGRKQISHALGNYLLSLVDELISIIKRTSQNAESAKQGAWDKVATKRALDNARTIIDAVAVVVYQYAE</sequence>
<dbReference type="STRING" id="384616.Pisl_1545"/>